<reference evidence="2" key="2">
    <citation type="submission" date="2025-09" db="UniProtKB">
        <authorList>
            <consortium name="Ensembl"/>
        </authorList>
    </citation>
    <scope>IDENTIFICATION</scope>
</reference>
<feature type="compositionally biased region" description="Gly residues" evidence="1">
    <location>
        <begin position="17"/>
        <end position="59"/>
    </location>
</feature>
<proteinExistence type="predicted"/>
<dbReference type="Ensembl" id="ENSTMTT00000028456.1">
    <property type="protein sequence ID" value="ENSTMTP00000027471.1"/>
    <property type="gene ID" value="ENSTMTG00000020041.1"/>
</dbReference>
<feature type="compositionally biased region" description="Gly residues" evidence="1">
    <location>
        <begin position="69"/>
        <end position="84"/>
    </location>
</feature>
<dbReference type="AlphaFoldDB" id="A0A674K081"/>
<keyword evidence="3" id="KW-1185">Reference proteome</keyword>
<sequence length="261" mass="26069">MRAKVAGPWSTRVGARKAGGGEWGGRGVRGGPGAPGQGGGGRGPGVGPAAGGPGLGAAGQGAQQQVPAGGPGPGGRGPRGGVSSGGWKLADEPACREDVTRVCPKHSWANNLAVLECLQDVREVGAGRGAEGGRREGPGERHGQGEGERGVGGKGAGARGVAVAQQSCLASWQQVRAPGSGTEACFARHVLWRVQHAGCPGARRKREQWGACRPGGGSASRRAGRASAPAGVRALVVVLLAGRGMWFLEGCTLPSDLMLRP</sequence>
<evidence type="ECO:0000313" key="3">
    <source>
        <dbReference type="Proteomes" id="UP000472274"/>
    </source>
</evidence>
<protein>
    <submittedName>
        <fullName evidence="2">Uncharacterized protein</fullName>
    </submittedName>
</protein>
<dbReference type="InParanoid" id="A0A674K081"/>
<evidence type="ECO:0000313" key="2">
    <source>
        <dbReference type="Ensembl" id="ENSTMTP00000027471.1"/>
    </source>
</evidence>
<accession>A0A674K081</accession>
<name>A0A674K081_9SAUR</name>
<organism evidence="2 3">
    <name type="scientific">Terrapene triunguis</name>
    <name type="common">Three-toed box turtle</name>
    <dbReference type="NCBI Taxonomy" id="2587831"/>
    <lineage>
        <taxon>Eukaryota</taxon>
        <taxon>Metazoa</taxon>
        <taxon>Chordata</taxon>
        <taxon>Craniata</taxon>
        <taxon>Vertebrata</taxon>
        <taxon>Euteleostomi</taxon>
        <taxon>Archelosauria</taxon>
        <taxon>Testudinata</taxon>
        <taxon>Testudines</taxon>
        <taxon>Cryptodira</taxon>
        <taxon>Durocryptodira</taxon>
        <taxon>Testudinoidea</taxon>
        <taxon>Emydidae</taxon>
        <taxon>Terrapene</taxon>
    </lineage>
</organism>
<dbReference type="Proteomes" id="UP000472274">
    <property type="component" value="Unplaced"/>
</dbReference>
<feature type="compositionally biased region" description="Basic and acidic residues" evidence="1">
    <location>
        <begin position="127"/>
        <end position="151"/>
    </location>
</feature>
<feature type="region of interest" description="Disordered" evidence="1">
    <location>
        <begin position="1"/>
        <end position="88"/>
    </location>
</feature>
<feature type="region of interest" description="Disordered" evidence="1">
    <location>
        <begin position="127"/>
        <end position="156"/>
    </location>
</feature>
<evidence type="ECO:0000256" key="1">
    <source>
        <dbReference type="SAM" id="MobiDB-lite"/>
    </source>
</evidence>
<reference evidence="2" key="1">
    <citation type="submission" date="2025-08" db="UniProtKB">
        <authorList>
            <consortium name="Ensembl"/>
        </authorList>
    </citation>
    <scope>IDENTIFICATION</scope>
</reference>